<comment type="subcellular location">
    <subcellularLocation>
        <location evidence="1">Cell inner membrane</location>
        <topology evidence="1">Multi-pass membrane protein</topology>
    </subcellularLocation>
</comment>
<dbReference type="Proteomes" id="UP000228689">
    <property type="component" value="Unassembled WGS sequence"/>
</dbReference>
<accession>A0A2M7REW8</accession>
<dbReference type="InterPro" id="IPR003004">
    <property type="entry name" value="GspF/PilC"/>
</dbReference>
<evidence type="ECO:0000313" key="10">
    <source>
        <dbReference type="EMBL" id="PIY95315.1"/>
    </source>
</evidence>
<keyword evidence="6 8" id="KW-1133">Transmembrane helix</keyword>
<comment type="similarity">
    <text evidence="2">Belongs to the GSP F family.</text>
</comment>
<evidence type="ECO:0000256" key="4">
    <source>
        <dbReference type="ARBA" id="ARBA00022519"/>
    </source>
</evidence>
<dbReference type="GO" id="GO:0015628">
    <property type="term" value="P:protein secretion by the type II secretion system"/>
    <property type="evidence" value="ECO:0007669"/>
    <property type="project" value="TreeGrafter"/>
</dbReference>
<dbReference type="Gene3D" id="1.20.81.30">
    <property type="entry name" value="Type II secretion system (T2SS), domain F"/>
    <property type="match status" value="2"/>
</dbReference>
<evidence type="ECO:0000256" key="3">
    <source>
        <dbReference type="ARBA" id="ARBA00022475"/>
    </source>
</evidence>
<evidence type="ECO:0000313" key="11">
    <source>
        <dbReference type="Proteomes" id="UP000228689"/>
    </source>
</evidence>
<dbReference type="AlphaFoldDB" id="A0A2M7REW8"/>
<feature type="transmembrane region" description="Helical" evidence="8">
    <location>
        <begin position="218"/>
        <end position="237"/>
    </location>
</feature>
<keyword evidence="4" id="KW-0997">Cell inner membrane</keyword>
<keyword evidence="3" id="KW-1003">Cell membrane</keyword>
<sequence length="402" mass="44024">MLFDYVATSADGAVKKGEIEAPDKGAAILLLKKQTLQIVKVERKTKKAKNDIAIGGIKFVDKVLLARHLAIMIKAGVNMAEALEILVEQASNPKLRKILTAVSARVVNGHTLSSSLALYPKEFSELFINMIAVGETSGTLAANLEYLAGEMEKSYELKKKIKSASIYPMIVLIATFGLAFILVYFILPKMTKLFETMTVELPLSTRILIAVAKGFEEHGLLILVILVAVVVGGFFTLRQKKVKKYTHKFLLKLPVMGHISKQLNLANFNRTLGILLTSGVPAVEALNITAGVLNNYTYKEEVRLLAKAVERGLSISEALSTRSTKIFPRMSTRLLGVGEKTGELDSSLNYLGDFYSREVDNITKNLSNILEPMLLIIIGLAVGFVAISIIQPVYKISGGLRK</sequence>
<reference evidence="11" key="1">
    <citation type="submission" date="2017-09" db="EMBL/GenBank/DDBJ databases">
        <title>Depth-based differentiation of microbial function through sediment-hosted aquifers and enrichment of novel symbionts in the deep terrestrial subsurface.</title>
        <authorList>
            <person name="Probst A.J."/>
            <person name="Ladd B."/>
            <person name="Jarett J.K."/>
            <person name="Geller-Mcgrath D.E."/>
            <person name="Sieber C.M.K."/>
            <person name="Emerson J.B."/>
            <person name="Anantharaman K."/>
            <person name="Thomas B.C."/>
            <person name="Malmstrom R."/>
            <person name="Stieglmeier M."/>
            <person name="Klingl A."/>
            <person name="Woyke T."/>
            <person name="Ryan C.M."/>
            <person name="Banfield J.F."/>
        </authorList>
    </citation>
    <scope>NUCLEOTIDE SEQUENCE [LARGE SCALE GENOMIC DNA]</scope>
</reference>
<gene>
    <name evidence="10" type="ORF">COY67_00470</name>
</gene>
<protein>
    <recommendedName>
        <fullName evidence="9">Type II secretion system protein GspF domain-containing protein</fullName>
    </recommendedName>
</protein>
<dbReference type="InterPro" id="IPR018076">
    <property type="entry name" value="T2SS_GspF_dom"/>
</dbReference>
<dbReference type="EMBL" id="PFMC01000013">
    <property type="protein sequence ID" value="PIY95315.1"/>
    <property type="molecule type" value="Genomic_DNA"/>
</dbReference>
<name>A0A2M7REW8_9BACT</name>
<dbReference type="PANTHER" id="PTHR30012:SF0">
    <property type="entry name" value="TYPE II SECRETION SYSTEM PROTEIN F-RELATED"/>
    <property type="match status" value="1"/>
</dbReference>
<feature type="transmembrane region" description="Helical" evidence="8">
    <location>
        <begin position="373"/>
        <end position="394"/>
    </location>
</feature>
<dbReference type="PANTHER" id="PTHR30012">
    <property type="entry name" value="GENERAL SECRETION PATHWAY PROTEIN"/>
    <property type="match status" value="1"/>
</dbReference>
<keyword evidence="7 8" id="KW-0472">Membrane</keyword>
<evidence type="ECO:0000256" key="8">
    <source>
        <dbReference type="SAM" id="Phobius"/>
    </source>
</evidence>
<proteinExistence type="inferred from homology"/>
<feature type="domain" description="Type II secretion system protein GspF" evidence="9">
    <location>
        <begin position="270"/>
        <end position="392"/>
    </location>
</feature>
<feature type="domain" description="Type II secretion system protein GspF" evidence="9">
    <location>
        <begin position="66"/>
        <end position="188"/>
    </location>
</feature>
<dbReference type="PRINTS" id="PR00812">
    <property type="entry name" value="BCTERIALGSPF"/>
</dbReference>
<evidence type="ECO:0000256" key="2">
    <source>
        <dbReference type="ARBA" id="ARBA00005745"/>
    </source>
</evidence>
<evidence type="ECO:0000256" key="5">
    <source>
        <dbReference type="ARBA" id="ARBA00022692"/>
    </source>
</evidence>
<evidence type="ECO:0000259" key="9">
    <source>
        <dbReference type="Pfam" id="PF00482"/>
    </source>
</evidence>
<feature type="transmembrane region" description="Helical" evidence="8">
    <location>
        <begin position="166"/>
        <end position="187"/>
    </location>
</feature>
<evidence type="ECO:0000256" key="6">
    <source>
        <dbReference type="ARBA" id="ARBA00022989"/>
    </source>
</evidence>
<dbReference type="FunFam" id="1.20.81.30:FF:000001">
    <property type="entry name" value="Type II secretion system protein F"/>
    <property type="match status" value="1"/>
</dbReference>
<evidence type="ECO:0000256" key="1">
    <source>
        <dbReference type="ARBA" id="ARBA00004429"/>
    </source>
</evidence>
<dbReference type="GO" id="GO:0005886">
    <property type="term" value="C:plasma membrane"/>
    <property type="evidence" value="ECO:0007669"/>
    <property type="project" value="UniProtKB-SubCell"/>
</dbReference>
<evidence type="ECO:0000256" key="7">
    <source>
        <dbReference type="ARBA" id="ARBA00023136"/>
    </source>
</evidence>
<dbReference type="Pfam" id="PF00482">
    <property type="entry name" value="T2SSF"/>
    <property type="match status" value="2"/>
</dbReference>
<dbReference type="InterPro" id="IPR042094">
    <property type="entry name" value="T2SS_GspF_sf"/>
</dbReference>
<organism evidence="10 11">
    <name type="scientific">Candidatus Komeilibacteria bacterium CG_4_10_14_0_8_um_filter_37_78</name>
    <dbReference type="NCBI Taxonomy" id="1974471"/>
    <lineage>
        <taxon>Bacteria</taxon>
        <taxon>Candidatus Komeiliibacteriota</taxon>
    </lineage>
</organism>
<comment type="caution">
    <text evidence="10">The sequence shown here is derived from an EMBL/GenBank/DDBJ whole genome shotgun (WGS) entry which is preliminary data.</text>
</comment>
<keyword evidence="5 8" id="KW-0812">Transmembrane</keyword>